<dbReference type="Gene3D" id="1.20.120.160">
    <property type="entry name" value="HPT domain"/>
    <property type="match status" value="1"/>
</dbReference>
<name>A0A5P3AJA0_9RHOB</name>
<organism evidence="1 2">
    <name type="scientific">Roseovarius indicus</name>
    <dbReference type="NCBI Taxonomy" id="540747"/>
    <lineage>
        <taxon>Bacteria</taxon>
        <taxon>Pseudomonadati</taxon>
        <taxon>Pseudomonadota</taxon>
        <taxon>Alphaproteobacteria</taxon>
        <taxon>Rhodobacterales</taxon>
        <taxon>Roseobacteraceae</taxon>
        <taxon>Roseovarius</taxon>
    </lineage>
</organism>
<evidence type="ECO:0008006" key="3">
    <source>
        <dbReference type="Google" id="ProtNLM"/>
    </source>
</evidence>
<dbReference type="Proteomes" id="UP000325785">
    <property type="component" value="Chromosome"/>
</dbReference>
<reference evidence="1 2" key="1">
    <citation type="submission" date="2018-08" db="EMBL/GenBank/DDBJ databases">
        <title>Genetic Globetrotter - A new plasmid hitch-hiking vast phylogenetic and geographic distances.</title>
        <authorList>
            <person name="Vollmers J."/>
            <person name="Petersen J."/>
        </authorList>
    </citation>
    <scope>NUCLEOTIDE SEQUENCE [LARGE SCALE GENOMIC DNA]</scope>
    <source>
        <strain evidence="1 2">DSM 26383</strain>
    </source>
</reference>
<dbReference type="GO" id="GO:0000160">
    <property type="term" value="P:phosphorelay signal transduction system"/>
    <property type="evidence" value="ECO:0007669"/>
    <property type="project" value="InterPro"/>
</dbReference>
<dbReference type="InterPro" id="IPR036641">
    <property type="entry name" value="HPT_dom_sf"/>
</dbReference>
<accession>A0A5P3AJA0</accession>
<proteinExistence type="predicted"/>
<dbReference type="KEGG" id="rid:RIdsm_04644"/>
<gene>
    <name evidence="1" type="ORF">RIdsm_04644</name>
</gene>
<protein>
    <recommendedName>
        <fullName evidence="3">HPt domain-containing protein</fullName>
    </recommendedName>
</protein>
<evidence type="ECO:0000313" key="1">
    <source>
        <dbReference type="EMBL" id="QEW28804.1"/>
    </source>
</evidence>
<sequence length="121" mass="13428">MTLLRQSETVRLDPDRLDELFLQLGHQAAEDVVCRALEELAARLTHVERFYRQGKMRDMRKCARSLGAIADQLGMEALARVARDVSGCSDAGDAVALAATLARLLRVGEVSLTEIWDEPAY</sequence>
<dbReference type="EMBL" id="CP031598">
    <property type="protein sequence ID" value="QEW28804.1"/>
    <property type="molecule type" value="Genomic_DNA"/>
</dbReference>
<evidence type="ECO:0000313" key="2">
    <source>
        <dbReference type="Proteomes" id="UP000325785"/>
    </source>
</evidence>
<dbReference type="SUPFAM" id="SSF47226">
    <property type="entry name" value="Histidine-containing phosphotransfer domain, HPT domain"/>
    <property type="match status" value="1"/>
</dbReference>
<dbReference type="AlphaFoldDB" id="A0A5P3AJA0"/>